<accession>A0AAJ0BGD2</accession>
<dbReference type="Proteomes" id="UP001239445">
    <property type="component" value="Unassembled WGS sequence"/>
</dbReference>
<dbReference type="PANTHER" id="PTHR35896">
    <property type="entry name" value="IG-LIKE DOMAIN-CONTAINING PROTEIN"/>
    <property type="match status" value="1"/>
</dbReference>
<comment type="caution">
    <text evidence="1">The sequence shown here is derived from an EMBL/GenBank/DDBJ whole genome shotgun (WGS) entry which is preliminary data.</text>
</comment>
<proteinExistence type="predicted"/>
<evidence type="ECO:0000313" key="2">
    <source>
        <dbReference type="Proteomes" id="UP001239445"/>
    </source>
</evidence>
<organism evidence="1 2">
    <name type="scientific">Echria macrotheca</name>
    <dbReference type="NCBI Taxonomy" id="438768"/>
    <lineage>
        <taxon>Eukaryota</taxon>
        <taxon>Fungi</taxon>
        <taxon>Dikarya</taxon>
        <taxon>Ascomycota</taxon>
        <taxon>Pezizomycotina</taxon>
        <taxon>Sordariomycetes</taxon>
        <taxon>Sordariomycetidae</taxon>
        <taxon>Sordariales</taxon>
        <taxon>Schizotheciaceae</taxon>
        <taxon>Echria</taxon>
    </lineage>
</organism>
<keyword evidence="2" id="KW-1185">Reference proteome</keyword>
<dbReference type="EMBL" id="MU839830">
    <property type="protein sequence ID" value="KAK1757775.1"/>
    <property type="molecule type" value="Genomic_DNA"/>
</dbReference>
<reference evidence="1" key="1">
    <citation type="submission" date="2023-06" db="EMBL/GenBank/DDBJ databases">
        <title>Genome-scale phylogeny and comparative genomics of the fungal order Sordariales.</title>
        <authorList>
            <consortium name="Lawrence Berkeley National Laboratory"/>
            <person name="Hensen N."/>
            <person name="Bonometti L."/>
            <person name="Westerberg I."/>
            <person name="Brannstrom I.O."/>
            <person name="Guillou S."/>
            <person name="Cros-Aarteil S."/>
            <person name="Calhoun S."/>
            <person name="Haridas S."/>
            <person name="Kuo A."/>
            <person name="Mondo S."/>
            <person name="Pangilinan J."/>
            <person name="Riley R."/>
            <person name="Labutti K."/>
            <person name="Andreopoulos B."/>
            <person name="Lipzen A."/>
            <person name="Chen C."/>
            <person name="Yanf M."/>
            <person name="Daum C."/>
            <person name="Ng V."/>
            <person name="Clum A."/>
            <person name="Steindorff A."/>
            <person name="Ohm R."/>
            <person name="Martin F."/>
            <person name="Silar P."/>
            <person name="Natvig D."/>
            <person name="Lalanne C."/>
            <person name="Gautier V."/>
            <person name="Ament-Velasquez S.L."/>
            <person name="Kruys A."/>
            <person name="Hutchinson M.I."/>
            <person name="Powell A.J."/>
            <person name="Barry K."/>
            <person name="Miller A.N."/>
            <person name="Grigoriev I.V."/>
            <person name="Debuchy R."/>
            <person name="Gladieux P."/>
            <person name="Thoren M.H."/>
            <person name="Johannesson H."/>
        </authorList>
    </citation>
    <scope>NUCLEOTIDE SEQUENCE</scope>
    <source>
        <strain evidence="1">PSN4</strain>
    </source>
</reference>
<dbReference type="AlphaFoldDB" id="A0AAJ0BGD2"/>
<gene>
    <name evidence="1" type="ORF">QBC47DRAFT_442818</name>
</gene>
<sequence>MWVCGSDNIVFCYEDRTSLIVYGLTTSTPTNPPSHARVGQEECGLSPSEARKNNCVFDPIIMGWVPGRCYDADLARDFLSRRNWTFHRTPPDGNGKTDDVVVEMSDVLAGDWDFLYVEPQFYILQCLYTWKKTWRAAVENAAVVVDGYLADEHHTNHCEMLITKGPEREKSLYMKYSSCPWGKHGSAGRFGWYRVVKGKRVYRLDA</sequence>
<dbReference type="InterPro" id="IPR053008">
    <property type="entry name" value="Phomopsin_biosynth_assoc"/>
</dbReference>
<protein>
    <submittedName>
        <fullName evidence="1">Uncharacterized protein</fullName>
    </submittedName>
</protein>
<dbReference type="PANTHER" id="PTHR35896:SF3">
    <property type="entry name" value="MAJOR FACILITATOR SUPERFAMILY TRANSPORTER"/>
    <property type="match status" value="1"/>
</dbReference>
<evidence type="ECO:0000313" key="1">
    <source>
        <dbReference type="EMBL" id="KAK1757775.1"/>
    </source>
</evidence>
<name>A0AAJ0BGD2_9PEZI</name>